<gene>
    <name evidence="2" type="primary">pol_224</name>
    <name evidence="2" type="ORF">CK203_062983</name>
</gene>
<feature type="domain" description="Integrase catalytic" evidence="1">
    <location>
        <begin position="77"/>
        <end position="239"/>
    </location>
</feature>
<dbReference type="GO" id="GO:0015074">
    <property type="term" value="P:DNA integration"/>
    <property type="evidence" value="ECO:0007669"/>
    <property type="project" value="InterPro"/>
</dbReference>
<comment type="caution">
    <text evidence="2">The sequence shown here is derived from an EMBL/GenBank/DDBJ whole genome shotgun (WGS) entry which is preliminary data.</text>
</comment>
<dbReference type="PANTHER" id="PTHR47266">
    <property type="entry name" value="ENDONUCLEASE-RELATED"/>
    <property type="match status" value="1"/>
</dbReference>
<dbReference type="SUPFAM" id="SSF53098">
    <property type="entry name" value="Ribonuclease H-like"/>
    <property type="match status" value="1"/>
</dbReference>
<sequence length="316" mass="36078">MNSSYEPPWQLNTLAQGQRKSQVQDNSLPNAWLLSGESVVLPCLEEQASGFLPQFQMIKGTKRLTSSSSTAFPVTVNGASPHHVWDIDFMGPFPMSFGYSYILVGVDYVSKWVEAIPCKTNDHRVVLKFLKENIFSRFGVPKAIISDGGTHFCNKPFKTLLAKYGVKHKVATPDHPQTSEQVDFKTILGMSPYRLVYGKACHLPVEMEYKAWWEIKKLNMDLSRAGMKRFPDLNEMEELRNDAYNNSNIGKQRLKRWHDEWIGLFTIQQVYSNGVVELLNSNSIGSFKVNGQRLKPFMEPFSRDKEEIILLEPHQA</sequence>
<name>A0A438G7J8_VITVI</name>
<dbReference type="Pfam" id="PF00665">
    <property type="entry name" value="rve"/>
    <property type="match status" value="1"/>
</dbReference>
<dbReference type="InterPro" id="IPR052160">
    <property type="entry name" value="Gypsy_RT_Integrase-like"/>
</dbReference>
<accession>A0A438G7J8</accession>
<dbReference type="EMBL" id="QGNW01000548">
    <property type="protein sequence ID" value="RVW68131.1"/>
    <property type="molecule type" value="Genomic_DNA"/>
</dbReference>
<dbReference type="Proteomes" id="UP000288805">
    <property type="component" value="Unassembled WGS sequence"/>
</dbReference>
<evidence type="ECO:0000313" key="3">
    <source>
        <dbReference type="Proteomes" id="UP000288805"/>
    </source>
</evidence>
<dbReference type="InterPro" id="IPR001584">
    <property type="entry name" value="Integrase_cat-core"/>
</dbReference>
<evidence type="ECO:0000313" key="2">
    <source>
        <dbReference type="EMBL" id="RVW68131.1"/>
    </source>
</evidence>
<organism evidence="2 3">
    <name type="scientific">Vitis vinifera</name>
    <name type="common">Grape</name>
    <dbReference type="NCBI Taxonomy" id="29760"/>
    <lineage>
        <taxon>Eukaryota</taxon>
        <taxon>Viridiplantae</taxon>
        <taxon>Streptophyta</taxon>
        <taxon>Embryophyta</taxon>
        <taxon>Tracheophyta</taxon>
        <taxon>Spermatophyta</taxon>
        <taxon>Magnoliopsida</taxon>
        <taxon>eudicotyledons</taxon>
        <taxon>Gunneridae</taxon>
        <taxon>Pentapetalae</taxon>
        <taxon>rosids</taxon>
        <taxon>Vitales</taxon>
        <taxon>Vitaceae</taxon>
        <taxon>Viteae</taxon>
        <taxon>Vitis</taxon>
    </lineage>
</organism>
<dbReference type="PROSITE" id="PS50994">
    <property type="entry name" value="INTEGRASE"/>
    <property type="match status" value="1"/>
</dbReference>
<proteinExistence type="predicted"/>
<dbReference type="AlphaFoldDB" id="A0A438G7J8"/>
<dbReference type="GO" id="GO:0003676">
    <property type="term" value="F:nucleic acid binding"/>
    <property type="evidence" value="ECO:0007669"/>
    <property type="project" value="InterPro"/>
</dbReference>
<dbReference type="InterPro" id="IPR036397">
    <property type="entry name" value="RNaseH_sf"/>
</dbReference>
<evidence type="ECO:0000259" key="1">
    <source>
        <dbReference type="PROSITE" id="PS50994"/>
    </source>
</evidence>
<reference evidence="2 3" key="1">
    <citation type="journal article" date="2018" name="PLoS Genet.">
        <title>Population sequencing reveals clonal diversity and ancestral inbreeding in the grapevine cultivar Chardonnay.</title>
        <authorList>
            <person name="Roach M.J."/>
            <person name="Johnson D.L."/>
            <person name="Bohlmann J."/>
            <person name="van Vuuren H.J."/>
            <person name="Jones S.J."/>
            <person name="Pretorius I.S."/>
            <person name="Schmidt S.A."/>
            <person name="Borneman A.R."/>
        </authorList>
    </citation>
    <scope>NUCLEOTIDE SEQUENCE [LARGE SCALE GENOMIC DNA]</scope>
    <source>
        <strain evidence="3">cv. Chardonnay</strain>
        <tissue evidence="2">Leaf</tissue>
    </source>
</reference>
<protein>
    <submittedName>
        <fullName evidence="2">Pol polyprotein</fullName>
    </submittedName>
</protein>
<dbReference type="InterPro" id="IPR012337">
    <property type="entry name" value="RNaseH-like_sf"/>
</dbReference>
<dbReference type="Gene3D" id="3.30.420.10">
    <property type="entry name" value="Ribonuclease H-like superfamily/Ribonuclease H"/>
    <property type="match status" value="1"/>
</dbReference>